<dbReference type="InParanoid" id="A0A7I4AJS1"/>
<dbReference type="Gene3D" id="2.30.130.30">
    <property type="entry name" value="Hypothetical protein"/>
    <property type="match status" value="1"/>
</dbReference>
<dbReference type="FunCoup" id="A0A7I4AJS1">
    <property type="interactions" value="258"/>
</dbReference>
<organism evidence="2 3">
    <name type="scientific">Physcomitrium patens</name>
    <name type="common">Spreading-leaved earth moss</name>
    <name type="synonym">Physcomitrella patens</name>
    <dbReference type="NCBI Taxonomy" id="3218"/>
    <lineage>
        <taxon>Eukaryota</taxon>
        <taxon>Viridiplantae</taxon>
        <taxon>Streptophyta</taxon>
        <taxon>Embryophyta</taxon>
        <taxon>Bryophyta</taxon>
        <taxon>Bryophytina</taxon>
        <taxon>Bryopsida</taxon>
        <taxon>Funariidae</taxon>
        <taxon>Funariales</taxon>
        <taxon>Funariaceae</taxon>
        <taxon>Physcomitrium</taxon>
    </lineage>
</organism>
<protein>
    <recommendedName>
        <fullName evidence="1">ASCH domain-containing protein</fullName>
    </recommendedName>
</protein>
<dbReference type="EnsemblPlants" id="Pp3c13_1370V3.4">
    <property type="protein sequence ID" value="Pp3c13_1370V3.4"/>
    <property type="gene ID" value="Pp3c13_1370"/>
</dbReference>
<evidence type="ECO:0000313" key="2">
    <source>
        <dbReference type="EnsemblPlants" id="Pp3c13_1370V3.4"/>
    </source>
</evidence>
<reference evidence="2" key="3">
    <citation type="submission" date="2020-12" db="UniProtKB">
        <authorList>
            <consortium name="EnsemblPlants"/>
        </authorList>
    </citation>
    <scope>IDENTIFICATION</scope>
</reference>
<evidence type="ECO:0000259" key="1">
    <source>
        <dbReference type="Pfam" id="PF04266"/>
    </source>
</evidence>
<dbReference type="PANTHER" id="PTHR34204">
    <property type="entry name" value="RNA-BINDING ASCH DOMAIN PROTEIN"/>
    <property type="match status" value="1"/>
</dbReference>
<dbReference type="Gramene" id="Pp3c13_1370V3.4">
    <property type="protein sequence ID" value="Pp3c13_1370V3.4"/>
    <property type="gene ID" value="Pp3c13_1370"/>
</dbReference>
<proteinExistence type="predicted"/>
<sequence>MVVEVEVDMEQQGVSPKASTTMVEVVAVPDSPPHATPACDPLQCLTSLCRSLLLSGSLNLPSHFCQGLLQQSGGDYAANTGGDVGFSLLSNEIEDTIIEGMPVDPLYVHLAAALYRWICTRRFPRNMAPIEGIKEDESWKSRLDAWNETVVTHGSALLELWQGIALKLDVQEPWSSVLKDGRKSVEGRCATDAYRSLSPGCLMLVNESFLLQIKEVHRYPTFQIMIETEGLLKVLPGVESISEGVQIYRKFYSCSKEQTYGVLGIHVVRPAQRDPADLLSDILNTLGIDGVRVLLGMRTTNGTLKEALPPPKSLLADSFSALQNPDLKSGRLGGLEIAGCRISVGARALAKHAPRSLDGWWGSISGTEAAKNKLAETTMHRLMKHAVWINIHLAPIPVLEIRVADGYGARWLADGSKFRGFLEPPMEEGHMVNWRH</sequence>
<dbReference type="PANTHER" id="PTHR34204:SF2">
    <property type="entry name" value="RNA-BINDING ASCH DOMAIN PROTEIN"/>
    <property type="match status" value="1"/>
</dbReference>
<dbReference type="SUPFAM" id="SSF88697">
    <property type="entry name" value="PUA domain-like"/>
    <property type="match status" value="1"/>
</dbReference>
<dbReference type="AlphaFoldDB" id="A0A7I4AJS1"/>
<feature type="domain" description="ASCH" evidence="1">
    <location>
        <begin position="170"/>
        <end position="266"/>
    </location>
</feature>
<name>A0A7I4AJS1_PHYPA</name>
<reference evidence="2 3" key="1">
    <citation type="journal article" date="2008" name="Science">
        <title>The Physcomitrella genome reveals evolutionary insights into the conquest of land by plants.</title>
        <authorList>
            <person name="Rensing S."/>
            <person name="Lang D."/>
            <person name="Zimmer A."/>
            <person name="Terry A."/>
            <person name="Salamov A."/>
            <person name="Shapiro H."/>
            <person name="Nishiyama T."/>
            <person name="Perroud P.-F."/>
            <person name="Lindquist E."/>
            <person name="Kamisugi Y."/>
            <person name="Tanahashi T."/>
            <person name="Sakakibara K."/>
            <person name="Fujita T."/>
            <person name="Oishi K."/>
            <person name="Shin-I T."/>
            <person name="Kuroki Y."/>
            <person name="Toyoda A."/>
            <person name="Suzuki Y."/>
            <person name="Hashimoto A."/>
            <person name="Yamaguchi K."/>
            <person name="Sugano A."/>
            <person name="Kohara Y."/>
            <person name="Fujiyama A."/>
            <person name="Anterola A."/>
            <person name="Aoki S."/>
            <person name="Ashton N."/>
            <person name="Barbazuk W.B."/>
            <person name="Barker E."/>
            <person name="Bennetzen J."/>
            <person name="Bezanilla M."/>
            <person name="Blankenship R."/>
            <person name="Cho S.H."/>
            <person name="Dutcher S."/>
            <person name="Estelle M."/>
            <person name="Fawcett J.A."/>
            <person name="Gundlach H."/>
            <person name="Hanada K."/>
            <person name="Heyl A."/>
            <person name="Hicks K.A."/>
            <person name="Hugh J."/>
            <person name="Lohr M."/>
            <person name="Mayer K."/>
            <person name="Melkozernov A."/>
            <person name="Murata T."/>
            <person name="Nelson D."/>
            <person name="Pils B."/>
            <person name="Prigge M."/>
            <person name="Reiss B."/>
            <person name="Renner T."/>
            <person name="Rombauts S."/>
            <person name="Rushton P."/>
            <person name="Sanderfoot A."/>
            <person name="Schween G."/>
            <person name="Shiu S.-H."/>
            <person name="Stueber K."/>
            <person name="Theodoulou F.L."/>
            <person name="Tu H."/>
            <person name="Van de Peer Y."/>
            <person name="Verrier P.J."/>
            <person name="Waters E."/>
            <person name="Wood A."/>
            <person name="Yang L."/>
            <person name="Cove D."/>
            <person name="Cuming A."/>
            <person name="Hasebe M."/>
            <person name="Lucas S."/>
            <person name="Mishler D.B."/>
            <person name="Reski R."/>
            <person name="Grigoriev I."/>
            <person name="Quatrano R.S."/>
            <person name="Boore J.L."/>
        </authorList>
    </citation>
    <scope>NUCLEOTIDE SEQUENCE [LARGE SCALE GENOMIC DNA]</scope>
    <source>
        <strain evidence="2 3">cv. Gransden 2004</strain>
    </source>
</reference>
<accession>A0A7I4AJS1</accession>
<dbReference type="InterPro" id="IPR015947">
    <property type="entry name" value="PUA-like_sf"/>
</dbReference>
<gene>
    <name evidence="2" type="primary">LOC112290120</name>
</gene>
<reference evidence="2 3" key="2">
    <citation type="journal article" date="2018" name="Plant J.">
        <title>The Physcomitrella patens chromosome-scale assembly reveals moss genome structure and evolution.</title>
        <authorList>
            <person name="Lang D."/>
            <person name="Ullrich K.K."/>
            <person name="Murat F."/>
            <person name="Fuchs J."/>
            <person name="Jenkins J."/>
            <person name="Haas F.B."/>
            <person name="Piednoel M."/>
            <person name="Gundlach H."/>
            <person name="Van Bel M."/>
            <person name="Meyberg R."/>
            <person name="Vives C."/>
            <person name="Morata J."/>
            <person name="Symeonidi A."/>
            <person name="Hiss M."/>
            <person name="Muchero W."/>
            <person name="Kamisugi Y."/>
            <person name="Saleh O."/>
            <person name="Blanc G."/>
            <person name="Decker E.L."/>
            <person name="van Gessel N."/>
            <person name="Grimwood J."/>
            <person name="Hayes R.D."/>
            <person name="Graham S.W."/>
            <person name="Gunter L.E."/>
            <person name="McDaniel S.F."/>
            <person name="Hoernstein S.N.W."/>
            <person name="Larsson A."/>
            <person name="Li F.W."/>
            <person name="Perroud P.F."/>
            <person name="Phillips J."/>
            <person name="Ranjan P."/>
            <person name="Rokshar D.S."/>
            <person name="Rothfels C.J."/>
            <person name="Schneider L."/>
            <person name="Shu S."/>
            <person name="Stevenson D.W."/>
            <person name="Thummler F."/>
            <person name="Tillich M."/>
            <person name="Villarreal Aguilar J.C."/>
            <person name="Widiez T."/>
            <person name="Wong G.K."/>
            <person name="Wymore A."/>
            <person name="Zhang Y."/>
            <person name="Zimmer A.D."/>
            <person name="Quatrano R.S."/>
            <person name="Mayer K.F.X."/>
            <person name="Goodstein D."/>
            <person name="Casacuberta J.M."/>
            <person name="Vandepoele K."/>
            <person name="Reski R."/>
            <person name="Cuming A.C."/>
            <person name="Tuskan G.A."/>
            <person name="Maumus F."/>
            <person name="Salse J."/>
            <person name="Schmutz J."/>
            <person name="Rensing S.A."/>
        </authorList>
    </citation>
    <scope>NUCLEOTIDE SEQUENCE [LARGE SCALE GENOMIC DNA]</scope>
    <source>
        <strain evidence="2 3">cv. Gransden 2004</strain>
    </source>
</reference>
<dbReference type="Pfam" id="PF04266">
    <property type="entry name" value="ASCH"/>
    <property type="match status" value="1"/>
</dbReference>
<dbReference type="EMBL" id="ABEU02000013">
    <property type="status" value="NOT_ANNOTATED_CDS"/>
    <property type="molecule type" value="Genomic_DNA"/>
</dbReference>
<dbReference type="Proteomes" id="UP000006727">
    <property type="component" value="Chromosome 13"/>
</dbReference>
<keyword evidence="3" id="KW-1185">Reference proteome</keyword>
<evidence type="ECO:0000313" key="3">
    <source>
        <dbReference type="Proteomes" id="UP000006727"/>
    </source>
</evidence>
<dbReference type="InterPro" id="IPR007374">
    <property type="entry name" value="ASCH_domain"/>
</dbReference>